<dbReference type="Ensembl" id="ENSMODT00000043501.2">
    <property type="protein sequence ID" value="ENSMODP00000040395.2"/>
    <property type="gene ID" value="ENSMODG00000027416.2"/>
</dbReference>
<dbReference type="HOGENOM" id="CLU_1001004_0_0_1"/>
<reference evidence="8 9" key="1">
    <citation type="journal article" date="2007" name="Nature">
        <title>Genome of the marsupial Monodelphis domestica reveals innovation in non-coding sequences.</title>
        <authorList>
            <person name="Mikkelsen T.S."/>
            <person name="Wakefield M.J."/>
            <person name="Aken B."/>
            <person name="Amemiya C.T."/>
            <person name="Chang J.L."/>
            <person name="Duke S."/>
            <person name="Garber M."/>
            <person name="Gentles A.J."/>
            <person name="Goodstadt L."/>
            <person name="Heger A."/>
            <person name="Jurka J."/>
            <person name="Kamal M."/>
            <person name="Mauceli E."/>
            <person name="Searle S.M."/>
            <person name="Sharpe T."/>
            <person name="Baker M.L."/>
            <person name="Batzer M.A."/>
            <person name="Benos P.V."/>
            <person name="Belov K."/>
            <person name="Clamp M."/>
            <person name="Cook A."/>
            <person name="Cuff J."/>
            <person name="Das R."/>
            <person name="Davidow L."/>
            <person name="Deakin J.E."/>
            <person name="Fazzari M.J."/>
            <person name="Glass J.L."/>
            <person name="Grabherr M."/>
            <person name="Greally J.M."/>
            <person name="Gu W."/>
            <person name="Hore T.A."/>
            <person name="Huttley G.A."/>
            <person name="Kleber M."/>
            <person name="Jirtle R.L."/>
            <person name="Koina E."/>
            <person name="Lee J.T."/>
            <person name="Mahony S."/>
            <person name="Marra M.A."/>
            <person name="Miller R.D."/>
            <person name="Nicholls R.D."/>
            <person name="Oda M."/>
            <person name="Papenfuss A.T."/>
            <person name="Parra Z.E."/>
            <person name="Pollock D.D."/>
            <person name="Ray D.A."/>
            <person name="Schein J.E."/>
            <person name="Speed T.P."/>
            <person name="Thompson K."/>
            <person name="VandeBerg J.L."/>
            <person name="Wade C.M."/>
            <person name="Walker J.A."/>
            <person name="Waters P.D."/>
            <person name="Webber C."/>
            <person name="Weidman J.R."/>
            <person name="Xie X."/>
            <person name="Zody M.C."/>
            <person name="Baldwin J."/>
            <person name="Abdouelleil A."/>
            <person name="Abdulkadir J."/>
            <person name="Abebe A."/>
            <person name="Abera B."/>
            <person name="Abreu J."/>
            <person name="Acer S.C."/>
            <person name="Aftuck L."/>
            <person name="Alexander A."/>
            <person name="An P."/>
            <person name="Anderson E."/>
            <person name="Anderson S."/>
            <person name="Arachi H."/>
            <person name="Azer M."/>
            <person name="Bachantsang P."/>
            <person name="Barry A."/>
            <person name="Bayul T."/>
            <person name="Berlin A."/>
            <person name="Bessette D."/>
            <person name="Bloom T."/>
            <person name="Bloom T."/>
            <person name="Boguslavskiy L."/>
            <person name="Bonnet C."/>
            <person name="Boukhgalter B."/>
            <person name="Bourzgui I."/>
            <person name="Brown A."/>
            <person name="Cahill P."/>
            <person name="Channer S."/>
            <person name="Cheshatsang Y."/>
            <person name="Chuda L."/>
            <person name="Citroen M."/>
            <person name="Collymore A."/>
            <person name="Cooke P."/>
            <person name="Costello M."/>
            <person name="D'Aco K."/>
            <person name="Daza R."/>
            <person name="De Haan G."/>
            <person name="DeGray S."/>
            <person name="DeMaso C."/>
            <person name="Dhargay N."/>
            <person name="Dooley K."/>
            <person name="Dooley E."/>
            <person name="Doricent M."/>
            <person name="Dorje P."/>
            <person name="Dorjee K."/>
            <person name="Dupes A."/>
            <person name="Elong R."/>
            <person name="Falk J."/>
            <person name="Farina A."/>
            <person name="Faro S."/>
            <person name="Ferguson D."/>
            <person name="Fisher S."/>
            <person name="Foley C.D."/>
            <person name="Franke A."/>
            <person name="Friedrich D."/>
            <person name="Gadbois L."/>
            <person name="Gearin G."/>
            <person name="Gearin C.R."/>
            <person name="Giannoukos G."/>
            <person name="Goode T."/>
            <person name="Graham J."/>
            <person name="Grandbois E."/>
            <person name="Grewal S."/>
            <person name="Gyaltsen K."/>
            <person name="Hafez N."/>
            <person name="Hagos B."/>
            <person name="Hall J."/>
            <person name="Henson C."/>
            <person name="Hollinger A."/>
            <person name="Honan T."/>
            <person name="Huard M.D."/>
            <person name="Hughes L."/>
            <person name="Hurhula B."/>
            <person name="Husby M.E."/>
            <person name="Kamat A."/>
            <person name="Kanga B."/>
            <person name="Kashin S."/>
            <person name="Khazanovich D."/>
            <person name="Kisner P."/>
            <person name="Lance K."/>
            <person name="Lara M."/>
            <person name="Lee W."/>
            <person name="Lennon N."/>
            <person name="Letendre F."/>
            <person name="LeVine R."/>
            <person name="Lipovsky A."/>
            <person name="Liu X."/>
            <person name="Liu J."/>
            <person name="Liu S."/>
            <person name="Lokyitsang T."/>
            <person name="Lokyitsang Y."/>
            <person name="Lubonja R."/>
            <person name="Lui A."/>
            <person name="MacDonald P."/>
            <person name="Magnisalis V."/>
            <person name="Maru K."/>
            <person name="Matthews C."/>
            <person name="McCusker W."/>
            <person name="McDonough S."/>
            <person name="Mehta T."/>
            <person name="Meldrim J."/>
            <person name="Meneus L."/>
            <person name="Mihai O."/>
            <person name="Mihalev A."/>
            <person name="Mihova T."/>
            <person name="Mittelman R."/>
            <person name="Mlenga V."/>
            <person name="Montmayeur A."/>
            <person name="Mulrain L."/>
            <person name="Navidi A."/>
            <person name="Naylor J."/>
            <person name="Negash T."/>
            <person name="Nguyen T."/>
            <person name="Nguyen N."/>
            <person name="Nicol R."/>
            <person name="Norbu C."/>
            <person name="Norbu N."/>
            <person name="Novod N."/>
            <person name="O'Neill B."/>
            <person name="Osman S."/>
            <person name="Markiewicz E."/>
            <person name="Oyono O.L."/>
            <person name="Patti C."/>
            <person name="Phunkhang P."/>
            <person name="Pierre F."/>
            <person name="Priest M."/>
            <person name="Raghuraman S."/>
            <person name="Rege F."/>
            <person name="Reyes R."/>
            <person name="Rise C."/>
            <person name="Rogov P."/>
            <person name="Ross K."/>
            <person name="Ryan E."/>
            <person name="Settipalli S."/>
            <person name="Shea T."/>
            <person name="Sherpa N."/>
            <person name="Shi L."/>
            <person name="Shih D."/>
            <person name="Sparrow T."/>
            <person name="Spaulding J."/>
            <person name="Stalker J."/>
            <person name="Stange-Thomann N."/>
            <person name="Stavropoulos S."/>
            <person name="Stone C."/>
            <person name="Strader C."/>
            <person name="Tesfaye S."/>
            <person name="Thomson T."/>
            <person name="Thoulutsang Y."/>
            <person name="Thoulutsang D."/>
            <person name="Topham K."/>
            <person name="Topping I."/>
            <person name="Tsamla T."/>
            <person name="Vassiliev H."/>
            <person name="Vo A."/>
            <person name="Wangchuk T."/>
            <person name="Wangdi T."/>
            <person name="Weiand M."/>
            <person name="Wilkinson J."/>
            <person name="Wilson A."/>
            <person name="Yadav S."/>
            <person name="Young G."/>
            <person name="Yu Q."/>
            <person name="Zembek L."/>
            <person name="Zhong D."/>
            <person name="Zimmer A."/>
            <person name="Zwirko Z."/>
            <person name="Jaffe D.B."/>
            <person name="Alvarez P."/>
            <person name="Brockman W."/>
            <person name="Butler J."/>
            <person name="Chin C."/>
            <person name="Gnerre S."/>
            <person name="MacCallum I."/>
            <person name="Graves J.A."/>
            <person name="Ponting C.P."/>
            <person name="Breen M."/>
            <person name="Samollow P.B."/>
            <person name="Lander E.S."/>
            <person name="Lindblad-Toh K."/>
        </authorList>
    </citation>
    <scope>NUCLEOTIDE SEQUENCE [LARGE SCALE GENOMIC DNA]</scope>
</reference>
<dbReference type="FunFam" id="1.20.140.150:FF:000041">
    <property type="entry name" value="Transmembrane protein 202"/>
    <property type="match status" value="1"/>
</dbReference>
<dbReference type="GeneTree" id="ENSGT01050000244814"/>
<feature type="region of interest" description="Disordered" evidence="6">
    <location>
        <begin position="318"/>
        <end position="349"/>
    </location>
</feature>
<dbReference type="Bgee" id="ENSMODG00000027416">
    <property type="expression patterns" value="Expressed in spermatocyte and 3 other cell types or tissues"/>
</dbReference>
<proteinExistence type="predicted"/>
<evidence type="ECO:0000256" key="6">
    <source>
        <dbReference type="SAM" id="MobiDB-lite"/>
    </source>
</evidence>
<dbReference type="InParanoid" id="K7E3P3"/>
<feature type="transmembrane region" description="Helical" evidence="7">
    <location>
        <begin position="152"/>
        <end position="173"/>
    </location>
</feature>
<reference evidence="8" key="3">
    <citation type="submission" date="2025-09" db="UniProtKB">
        <authorList>
            <consortium name="Ensembl"/>
        </authorList>
    </citation>
    <scope>IDENTIFICATION</scope>
</reference>
<dbReference type="PANTHER" id="PTHR10671">
    <property type="entry name" value="EPITHELIAL MEMBRANE PROTEIN-RELATED"/>
    <property type="match status" value="1"/>
</dbReference>
<keyword evidence="2 7" id="KW-0812">Transmembrane</keyword>
<evidence type="ECO:0000256" key="1">
    <source>
        <dbReference type="ARBA" id="ARBA00004141"/>
    </source>
</evidence>
<dbReference type="InterPro" id="IPR050579">
    <property type="entry name" value="PMP-22/EMP/MP20-like"/>
</dbReference>
<dbReference type="Gene3D" id="1.20.140.150">
    <property type="match status" value="1"/>
</dbReference>
<reference evidence="8" key="2">
    <citation type="submission" date="2025-08" db="UniProtKB">
        <authorList>
            <consortium name="Ensembl"/>
        </authorList>
    </citation>
    <scope>IDENTIFICATION</scope>
</reference>
<feature type="compositionally biased region" description="Basic and acidic residues" evidence="6">
    <location>
        <begin position="8"/>
        <end position="19"/>
    </location>
</feature>
<evidence type="ECO:0000313" key="8">
    <source>
        <dbReference type="Ensembl" id="ENSMODP00000040395.2"/>
    </source>
</evidence>
<dbReference type="Proteomes" id="UP000002280">
    <property type="component" value="Chromosome 1"/>
</dbReference>
<feature type="compositionally biased region" description="Polar residues" evidence="6">
    <location>
        <begin position="21"/>
        <end position="38"/>
    </location>
</feature>
<evidence type="ECO:0000256" key="4">
    <source>
        <dbReference type="ARBA" id="ARBA00023136"/>
    </source>
</evidence>
<evidence type="ECO:0000256" key="7">
    <source>
        <dbReference type="SAM" id="Phobius"/>
    </source>
</evidence>
<organism evidence="8 9">
    <name type="scientific">Monodelphis domestica</name>
    <name type="common">Gray short-tailed opossum</name>
    <dbReference type="NCBI Taxonomy" id="13616"/>
    <lineage>
        <taxon>Eukaryota</taxon>
        <taxon>Metazoa</taxon>
        <taxon>Chordata</taxon>
        <taxon>Craniata</taxon>
        <taxon>Vertebrata</taxon>
        <taxon>Euteleostomi</taxon>
        <taxon>Mammalia</taxon>
        <taxon>Metatheria</taxon>
        <taxon>Didelphimorphia</taxon>
        <taxon>Didelphidae</taxon>
        <taxon>Monodelphis</taxon>
    </lineage>
</organism>
<sequence length="349" mass="39133">MSQIDSMGHGRDGGGDRRSVGLTQNSMAVGSRSGDSMASVTESDSRILSFQNSNVPTYRPVQPIRIHQLLCMTRQKQQFLDQSRLYSRIFCISLCGISFLLMLCISPLPWIHLVELKNSFHELHVGLWTLCNHTICWDHTPHSPYNFQIPRILYLISAIISIITVTWLCISIYKSMESIYLDLGAAIAIFISGTCLLFSLIMFLIHTKRNTRHSMATQYLWTYYLTWGSNFFYLLAGLISLFNYVRSRSPTPGPHLTVFPLTRSRVNSMTSMELDISETKSPYPVSSKGLKSMKYSSSLGSGSRPRLGLVTLSRKGSTAFGRSSIDPGKGIVPRVREKMSMGESSSSNN</sequence>
<feature type="transmembrane region" description="Helical" evidence="7">
    <location>
        <begin position="180"/>
        <end position="205"/>
    </location>
</feature>
<dbReference type="GO" id="GO:0005886">
    <property type="term" value="C:plasma membrane"/>
    <property type="evidence" value="ECO:0000318"/>
    <property type="project" value="GO_Central"/>
</dbReference>
<feature type="transmembrane region" description="Helical" evidence="7">
    <location>
        <begin position="225"/>
        <end position="245"/>
    </location>
</feature>
<evidence type="ECO:0000313" key="9">
    <source>
        <dbReference type="Proteomes" id="UP000002280"/>
    </source>
</evidence>
<keyword evidence="3 7" id="KW-1133">Transmembrane helix</keyword>
<comment type="subcellular location">
    <subcellularLocation>
        <location evidence="1">Membrane</location>
        <topology evidence="1">Multi-pass membrane protein</topology>
    </subcellularLocation>
</comment>
<evidence type="ECO:0000256" key="5">
    <source>
        <dbReference type="ARBA" id="ARBA00067892"/>
    </source>
</evidence>
<keyword evidence="9" id="KW-1185">Reference proteome</keyword>
<dbReference type="PANTHER" id="PTHR10671:SF42">
    <property type="entry name" value="TRANSMEMBRANE PROTEIN 202"/>
    <property type="match status" value="1"/>
</dbReference>
<accession>K7E3P3</accession>
<keyword evidence="4 7" id="KW-0472">Membrane</keyword>
<protein>
    <recommendedName>
        <fullName evidence="5">Transmembrane protein 202</fullName>
    </recommendedName>
</protein>
<evidence type="ECO:0000256" key="3">
    <source>
        <dbReference type="ARBA" id="ARBA00022989"/>
    </source>
</evidence>
<dbReference type="eggNOG" id="ENOG502R1C0">
    <property type="taxonomic scope" value="Eukaryota"/>
</dbReference>
<feature type="transmembrane region" description="Helical" evidence="7">
    <location>
        <begin position="85"/>
        <end position="111"/>
    </location>
</feature>
<evidence type="ECO:0000256" key="2">
    <source>
        <dbReference type="ARBA" id="ARBA00022692"/>
    </source>
</evidence>
<dbReference type="AlphaFoldDB" id="K7E3P3"/>
<feature type="region of interest" description="Disordered" evidence="6">
    <location>
        <begin position="1"/>
        <end position="38"/>
    </location>
</feature>
<name>K7E3P3_MONDO</name>